<dbReference type="Proteomes" id="UP000734854">
    <property type="component" value="Unassembled WGS sequence"/>
</dbReference>
<dbReference type="InterPro" id="IPR012438">
    <property type="entry name" value="DUF1639"/>
</dbReference>
<dbReference type="AlphaFoldDB" id="A0A8J5GX98"/>
<dbReference type="Pfam" id="PF07797">
    <property type="entry name" value="DUF1639"/>
    <property type="match status" value="1"/>
</dbReference>
<organism evidence="1 2">
    <name type="scientific">Zingiber officinale</name>
    <name type="common">Ginger</name>
    <name type="synonym">Amomum zingiber</name>
    <dbReference type="NCBI Taxonomy" id="94328"/>
    <lineage>
        <taxon>Eukaryota</taxon>
        <taxon>Viridiplantae</taxon>
        <taxon>Streptophyta</taxon>
        <taxon>Embryophyta</taxon>
        <taxon>Tracheophyta</taxon>
        <taxon>Spermatophyta</taxon>
        <taxon>Magnoliopsida</taxon>
        <taxon>Liliopsida</taxon>
        <taxon>Zingiberales</taxon>
        <taxon>Zingiberaceae</taxon>
        <taxon>Zingiber</taxon>
    </lineage>
</organism>
<proteinExistence type="predicted"/>
<gene>
    <name evidence="1" type="ORF">ZIOFF_029818</name>
</gene>
<name>A0A8J5GX98_ZINOF</name>
<keyword evidence="2" id="KW-1185">Reference proteome</keyword>
<reference evidence="1 2" key="1">
    <citation type="submission" date="2020-08" db="EMBL/GenBank/DDBJ databases">
        <title>Plant Genome Project.</title>
        <authorList>
            <person name="Zhang R.-G."/>
        </authorList>
    </citation>
    <scope>NUCLEOTIDE SEQUENCE [LARGE SCALE GENOMIC DNA]</scope>
    <source>
        <tissue evidence="1">Rhizome</tissue>
    </source>
</reference>
<evidence type="ECO:0000313" key="1">
    <source>
        <dbReference type="EMBL" id="KAG6511741.1"/>
    </source>
</evidence>
<comment type="caution">
    <text evidence="1">The sequence shown here is derived from an EMBL/GenBank/DDBJ whole genome shotgun (WGS) entry which is preliminary data.</text>
</comment>
<accession>A0A8J5GX98</accession>
<sequence length="303" mass="33383">MSATPRAPTANVSHASQLLLPRHRPRAKAQQLQIPSLITRTPAPSPDPFFFLIHHRRLDIDNLRLKPHHSLSSRAIGADAIYSLLLLPPPISSSSLRAPTSSQLPIGIAHALDSHHCIRRPLLKHCIVLRHFVDLSGSWKRGYGIVNSRHHFLPLADKVLRLYNVELGFWISVPMRFVMVSATSPTDDGGVICDDRLISGRGRFRLVSPLLSNLPLSDLPLSGACWPPLGAACPALATARRVAGHCQALAGRRLAAGVGLAVANRRLPLQLKKKPKIMQQHLDYCFPGLWLSKITPRSYKANE</sequence>
<protein>
    <submittedName>
        <fullName evidence="1">Uncharacterized protein</fullName>
    </submittedName>
</protein>
<evidence type="ECO:0000313" key="2">
    <source>
        <dbReference type="Proteomes" id="UP000734854"/>
    </source>
</evidence>
<dbReference type="EMBL" id="JACMSC010000008">
    <property type="protein sequence ID" value="KAG6511741.1"/>
    <property type="molecule type" value="Genomic_DNA"/>
</dbReference>